<name>A0ABZ2DGA3_9PSED</name>
<dbReference type="Proteomes" id="UP001347174">
    <property type="component" value="Chromosome"/>
</dbReference>
<evidence type="ECO:0008006" key="3">
    <source>
        <dbReference type="Google" id="ProtNLM"/>
    </source>
</evidence>
<evidence type="ECO:0000313" key="1">
    <source>
        <dbReference type="EMBL" id="WWA76019.1"/>
    </source>
</evidence>
<protein>
    <recommendedName>
        <fullName evidence="3">Lipoprotein</fullName>
    </recommendedName>
</protein>
<accession>A0ABZ2DGA3</accession>
<gene>
    <name evidence="1" type="ORF">QYQ93_25055</name>
</gene>
<organism evidence="1 2">
    <name type="scientific">Pseudomonas khavaziana</name>
    <dbReference type="NCBI Taxonomy" id="2842351"/>
    <lineage>
        <taxon>Bacteria</taxon>
        <taxon>Pseudomonadati</taxon>
        <taxon>Pseudomonadota</taxon>
        <taxon>Gammaproteobacteria</taxon>
        <taxon>Pseudomonadales</taxon>
        <taxon>Pseudomonadaceae</taxon>
        <taxon>Pseudomonas</taxon>
    </lineage>
</organism>
<dbReference type="PROSITE" id="PS51257">
    <property type="entry name" value="PROKAR_LIPOPROTEIN"/>
    <property type="match status" value="1"/>
</dbReference>
<sequence length="607" mass="67281">MMDVRSPLATLGLCAALLMASGCSPKEEQKQATLEEKTTQFEQSLDDIQDPKLRDAIADLGGSLLLLERARLKLASKPIEAEYGEDSLALLKHYPTPQALVDTYINGLFVLRKTSHSDYLTDLQPVFPFNFNAPDQFPFPHGLEWQSVTLSNNKVIPFQPEWSETDPGIQLSPSSSNLNNPDDLTVTYPFIEGIETENKSQPQPVSLKGAVEVVTPGKVLTFDLTKKDVGHKRTEGGITLNLLALEKNYAEIELTNSAPLAAELGDESPNPLLVQARDSTGQFLTRSGSINESAAQVAFYEKQLAEMQKQKTWSEAFEKQLTDEQKAFEHKQSGHYAKVYFNGLIDNLQVNVLDFSTATVTHKDLDLPVLRFDRNSLQQTVQPLPMPVTVYDDSAASWLKDASMSEDQLKGSVTISQSTEDASAAKIVFDHPYTFNDDLVGAERNNSDAPITFFTADDKGERGEPIELPTEAFELNAASGTLTYDLNLFPETPAFVVGSVPLFLASIEKTTIDVAKLPKGLSLKDNALIVDQKDFPSDSWRFYAKDASGNYLKEILSVSHRAEEYGTALFDVHYFYGQPTTLESYQRTDLSTVQYGFEVKLDKPESK</sequence>
<reference evidence="1 2" key="1">
    <citation type="submission" date="2023-07" db="EMBL/GenBank/DDBJ databases">
        <title>Plant endophyte Pseudomonas khavaziana can be used to control wheat stem rot.</title>
        <authorList>
            <person name="Guo S."/>
            <person name="Shen X."/>
        </authorList>
    </citation>
    <scope>NUCLEOTIDE SEQUENCE [LARGE SCALE GENOMIC DNA]</scope>
    <source>
        <strain evidence="1 2">SR9</strain>
    </source>
</reference>
<evidence type="ECO:0000313" key="2">
    <source>
        <dbReference type="Proteomes" id="UP001347174"/>
    </source>
</evidence>
<proteinExistence type="predicted"/>
<dbReference type="RefSeq" id="WP_338475715.1">
    <property type="nucleotide sequence ID" value="NZ_CP129946.1"/>
</dbReference>
<dbReference type="EMBL" id="CP129946">
    <property type="protein sequence ID" value="WWA76019.1"/>
    <property type="molecule type" value="Genomic_DNA"/>
</dbReference>
<keyword evidence="2" id="KW-1185">Reference proteome</keyword>